<dbReference type="GO" id="GO:0009279">
    <property type="term" value="C:cell outer membrane"/>
    <property type="evidence" value="ECO:0007669"/>
    <property type="project" value="UniProtKB-SubCell"/>
</dbReference>
<dbReference type="PROSITE" id="PS52016">
    <property type="entry name" value="TONB_DEPENDENT_REC_3"/>
    <property type="match status" value="1"/>
</dbReference>
<evidence type="ECO:0000259" key="11">
    <source>
        <dbReference type="Pfam" id="PF00593"/>
    </source>
</evidence>
<dbReference type="Pfam" id="PF07715">
    <property type="entry name" value="Plug"/>
    <property type="match status" value="1"/>
</dbReference>
<dbReference type="EMBL" id="MPSB01000013">
    <property type="protein sequence ID" value="ONF95320.1"/>
    <property type="molecule type" value="Genomic_DNA"/>
</dbReference>
<organism evidence="13 14">
    <name type="scientific">Sphingomonas jeddahensis</name>
    <dbReference type="NCBI Taxonomy" id="1915074"/>
    <lineage>
        <taxon>Bacteria</taxon>
        <taxon>Pseudomonadati</taxon>
        <taxon>Pseudomonadota</taxon>
        <taxon>Alphaproteobacteria</taxon>
        <taxon>Sphingomonadales</taxon>
        <taxon>Sphingomonadaceae</taxon>
        <taxon>Sphingomonas</taxon>
    </lineage>
</organism>
<keyword evidence="14" id="KW-1185">Reference proteome</keyword>
<dbReference type="Proteomes" id="UP000188729">
    <property type="component" value="Unassembled WGS sequence"/>
</dbReference>
<name>A0A1V2ERW7_9SPHN</name>
<evidence type="ECO:0000259" key="12">
    <source>
        <dbReference type="Pfam" id="PF07715"/>
    </source>
</evidence>
<dbReference type="InterPro" id="IPR012910">
    <property type="entry name" value="Plug_dom"/>
</dbReference>
<evidence type="ECO:0000256" key="8">
    <source>
        <dbReference type="PROSITE-ProRule" id="PRU01360"/>
    </source>
</evidence>
<comment type="similarity">
    <text evidence="8 9">Belongs to the TonB-dependent receptor family.</text>
</comment>
<proteinExistence type="inferred from homology"/>
<evidence type="ECO:0000256" key="9">
    <source>
        <dbReference type="RuleBase" id="RU003357"/>
    </source>
</evidence>
<keyword evidence="4 8" id="KW-0812">Transmembrane</keyword>
<evidence type="ECO:0000256" key="2">
    <source>
        <dbReference type="ARBA" id="ARBA00022448"/>
    </source>
</evidence>
<keyword evidence="7 8" id="KW-0998">Cell outer membrane</keyword>
<keyword evidence="5 9" id="KW-0798">TonB box</keyword>
<feature type="domain" description="TonB-dependent receptor-like beta-barrel" evidence="11">
    <location>
        <begin position="424"/>
        <end position="943"/>
    </location>
</feature>
<feature type="chain" id="PRO_5012550318" evidence="10">
    <location>
        <begin position="26"/>
        <end position="982"/>
    </location>
</feature>
<evidence type="ECO:0000256" key="7">
    <source>
        <dbReference type="ARBA" id="ARBA00023237"/>
    </source>
</evidence>
<reference evidence="13 14" key="1">
    <citation type="submission" date="2016-11" db="EMBL/GenBank/DDBJ databases">
        <title>Genome sequence of Sphingomonas jeddahensis G39.</title>
        <authorList>
            <person name="Poehlein A."/>
            <person name="Wuebbeler J.H."/>
            <person name="Steinbuechel A."/>
            <person name="Daniel R."/>
        </authorList>
    </citation>
    <scope>NUCLEOTIDE SEQUENCE [LARGE SCALE GENOMIC DNA]</scope>
    <source>
        <strain evidence="13 14">G39</strain>
    </source>
</reference>
<dbReference type="STRING" id="1915074.SPHI_25890"/>
<dbReference type="SUPFAM" id="SSF56935">
    <property type="entry name" value="Porins"/>
    <property type="match status" value="1"/>
</dbReference>
<feature type="signal peptide" evidence="10">
    <location>
        <begin position="1"/>
        <end position="25"/>
    </location>
</feature>
<keyword evidence="2 8" id="KW-0813">Transport</keyword>
<evidence type="ECO:0000256" key="4">
    <source>
        <dbReference type="ARBA" id="ARBA00022692"/>
    </source>
</evidence>
<sequence length="982" mass="102886">MRHHWLTTASVGALVSLASPMHADAQEAATAADTQAEARTPDQVLQPVEEAPETAASSSAGTADLSDIIVTGSRVLRDGGASPTPVTVVAAEQLQLAAPGNVADGLNQLPAFRGSSRPQTAGAINLATSGGGGNFLNLRNLGVQRTLTLLDGRRAPPSATTGATDVNLLPQLLIQRVDTVTGGASAAYGSDAVAGVVNFVLDRNLTGLRTEVQAGISTRGDGGSQKVALAGGTSFADGRGHLLLSGEYANSDPIERYEGRDWALLGAGIIPNTAGGATQIRATNVNLNIAANGGRIVTVRRPNGTAIAGDPLTNFEFANAASGGGLDPFVAGTNRSAQFQQGGDGARQSTSISGGLQRSNFFGRASYELADNVTVFAEGIYGRSRSRFKILPSFNYNATAYQIYNGNPFIPADLQRIIDTRNSDADTTNDIGSFAVGRLNSDFPPITADILTRTWRGLGGFEATFGDWEVGGYFSHAESRVRQAYHNNPIYSRVAAAADVVRAADGSITCRAQPVPQGPVGVVSPPCVPLNILGSGSPSQAALGYVLGTNVSDLTYKQDVAAINISGTPFATWAGDVSIGFGAEARQESAAVTVDALSTAVPNFTGVRGLNVTGGTGNYQIGNAQPIAGRNTVREAYVEAAVPLLKESAIGHALDINGAVRYADYDRGGGVTTWKIGGVYEPVEGVRLRATRSRDIRAANIGELFGVGSQNQGTVIQPNGTTISYISYSGGNPDLVPETADTFTAGIALQPRALPGFTATVDYYNIEIGGVIGSLTAQQTYDQCAAGSALACSNVVATPTRLTISTRQLNLNRLETRGVDVELGWRGDVAGGQLSTRLLLGYLDKYVLSVPGAAPIDYTGEVGQLNANPKWTGVFSVNYDNGPIGLFVQERYIHKGVYNSTLVEGVTVNDNSVPARWYTDATIRFTLEDNASKPQLFVTANNLFDRDPPIAPYALGTIFRATNPLLYDVVGRYVTAGFRFRF</sequence>
<protein>
    <submittedName>
        <fullName evidence="13">Vitamin B12 transporter BtuB</fullName>
    </submittedName>
</protein>
<keyword evidence="6 8" id="KW-0472">Membrane</keyword>
<accession>A0A1V2ERW7</accession>
<keyword evidence="10" id="KW-0732">Signal</keyword>
<evidence type="ECO:0000256" key="5">
    <source>
        <dbReference type="ARBA" id="ARBA00023077"/>
    </source>
</evidence>
<evidence type="ECO:0000313" key="13">
    <source>
        <dbReference type="EMBL" id="ONF95320.1"/>
    </source>
</evidence>
<evidence type="ECO:0000256" key="10">
    <source>
        <dbReference type="SAM" id="SignalP"/>
    </source>
</evidence>
<dbReference type="InterPro" id="IPR039426">
    <property type="entry name" value="TonB-dep_rcpt-like"/>
</dbReference>
<feature type="domain" description="TonB-dependent receptor plug" evidence="12">
    <location>
        <begin position="82"/>
        <end position="196"/>
    </location>
</feature>
<dbReference type="PANTHER" id="PTHR47234:SF3">
    <property type="entry name" value="SECRETIN_TONB SHORT N-TERMINAL DOMAIN-CONTAINING PROTEIN"/>
    <property type="match status" value="1"/>
</dbReference>
<dbReference type="Pfam" id="PF00593">
    <property type="entry name" value="TonB_dep_Rec_b-barrel"/>
    <property type="match status" value="1"/>
</dbReference>
<evidence type="ECO:0000256" key="6">
    <source>
        <dbReference type="ARBA" id="ARBA00023136"/>
    </source>
</evidence>
<evidence type="ECO:0000313" key="14">
    <source>
        <dbReference type="Proteomes" id="UP000188729"/>
    </source>
</evidence>
<comment type="caution">
    <text evidence="13">The sequence shown here is derived from an EMBL/GenBank/DDBJ whole genome shotgun (WGS) entry which is preliminary data.</text>
</comment>
<dbReference type="PANTHER" id="PTHR47234">
    <property type="match status" value="1"/>
</dbReference>
<dbReference type="Gene3D" id="2.170.130.10">
    <property type="entry name" value="TonB-dependent receptor, plug domain"/>
    <property type="match status" value="1"/>
</dbReference>
<keyword evidence="3 8" id="KW-1134">Transmembrane beta strand</keyword>
<gene>
    <name evidence="13" type="primary">btuB_8</name>
    <name evidence="13" type="ORF">SPHI_25890</name>
</gene>
<dbReference type="Gene3D" id="2.40.170.20">
    <property type="entry name" value="TonB-dependent receptor, beta-barrel domain"/>
    <property type="match status" value="1"/>
</dbReference>
<comment type="subcellular location">
    <subcellularLocation>
        <location evidence="1 8">Cell outer membrane</location>
        <topology evidence="1 8">Multi-pass membrane protein</topology>
    </subcellularLocation>
</comment>
<dbReference type="InterPro" id="IPR036942">
    <property type="entry name" value="Beta-barrel_TonB_sf"/>
</dbReference>
<evidence type="ECO:0000256" key="1">
    <source>
        <dbReference type="ARBA" id="ARBA00004571"/>
    </source>
</evidence>
<dbReference type="AlphaFoldDB" id="A0A1V2ERW7"/>
<dbReference type="InterPro" id="IPR037066">
    <property type="entry name" value="Plug_dom_sf"/>
</dbReference>
<evidence type="ECO:0000256" key="3">
    <source>
        <dbReference type="ARBA" id="ARBA00022452"/>
    </source>
</evidence>
<dbReference type="InterPro" id="IPR000531">
    <property type="entry name" value="Beta-barrel_TonB"/>
</dbReference>